<reference evidence="2 3" key="1">
    <citation type="submission" date="2020-01" db="EMBL/GenBank/DDBJ databases">
        <title>Paenibacillus soybeanensis sp. nov. isolated from the nodules of soybean (Glycine max(L.) Merr).</title>
        <authorList>
            <person name="Wang H."/>
        </authorList>
    </citation>
    <scope>NUCLEOTIDE SEQUENCE [LARGE SCALE GENOMIC DNA]</scope>
    <source>
        <strain evidence="2 3">T1</strain>
    </source>
</reference>
<protein>
    <submittedName>
        <fullName evidence="2">Uncharacterized protein</fullName>
    </submittedName>
</protein>
<sequence>MKRIVQTSIMALTAAGLLFQPIPLMKVASAATVSNTLSSKVVSLGTGKSLVIRDAKLLMQGKGLLLAYTVTITNNSTQSLDLLDYWIKVKSSNGKTYKSTVTDEDKDIKYVEAKSSINLTYYTTVDSNTKLTDLSFNIVKWDFSVANYERSLATIQYNGNSIGKTPLYKPSVMLFSNTKIKGAVKQYYITQDQSGIYLTINYLLENVGSSSAALSQLGFALQTDSNSVFDIAANTADLTSLQPKERKIISLHAKLPNTLTGKKLALIPFTKDDTNKIEIPNGSFEVPALKPQSATEANKSRVVYLGGKQIQTLAKNAILNENDGSTDIALDFTLNNIDVSALTMPGLEFSIQTPDNISYPLTFAKSDNTVLLPKIEQDINLSGTIPKSLQSKALKLVVKSAATDAQESYLLGIYNVQTESQEGSVGGSFTYNNDYSVQLSSIQRTPSGDDDILLAELSITNKSNSSKSVPSDLTGYFLINGVKVDAQSTAVGLDQTINIAPNGTYHTVVFSKIPYTTTVDKISFVLTQSQKDANAKKLYQYSSQAVSSIPQISNQSIYAINNVGSKSNVKLINANVYTNEENNYLYTEFEMTNMEARAALMSDLSGYLEDDAGVIVPVTFTPVKDKLTSNGKALISAWGQFTKSFNLNNYRLIIGNGVKVKTDTTTDEVITVNPVSYLMKNETPVIKNDFNAIKFSAYALSMRNIQATFSVSGTTVDGVKMNMDYDLVLDPAYDYVAGDHKLLFEFVDQGYGKTTYTKEFAINQSSTEEPPTGGQSASVASLKYGTSIPLEFVFSDSDILSNIQLMKNYKLNVYDEVAGAKVLLATKELTWFERQ</sequence>
<dbReference type="Proteomes" id="UP000665561">
    <property type="component" value="Unassembled WGS sequence"/>
</dbReference>
<dbReference type="RefSeq" id="WP_161745752.1">
    <property type="nucleotide sequence ID" value="NZ_JAAAMV010000023.1"/>
</dbReference>
<evidence type="ECO:0000313" key="2">
    <source>
        <dbReference type="EMBL" id="NBD26732.1"/>
    </source>
</evidence>
<comment type="caution">
    <text evidence="2">The sequence shown here is derived from an EMBL/GenBank/DDBJ whole genome shotgun (WGS) entry which is preliminary data.</text>
</comment>
<feature type="signal peptide" evidence="1">
    <location>
        <begin position="1"/>
        <end position="30"/>
    </location>
</feature>
<feature type="chain" id="PRO_5045892528" evidence="1">
    <location>
        <begin position="31"/>
        <end position="835"/>
    </location>
</feature>
<proteinExistence type="predicted"/>
<keyword evidence="1" id="KW-0732">Signal</keyword>
<evidence type="ECO:0000256" key="1">
    <source>
        <dbReference type="SAM" id="SignalP"/>
    </source>
</evidence>
<organism evidence="2 3">
    <name type="scientific">Paenibacillus glycinis</name>
    <dbReference type="NCBI Taxonomy" id="2697035"/>
    <lineage>
        <taxon>Bacteria</taxon>
        <taxon>Bacillati</taxon>
        <taxon>Bacillota</taxon>
        <taxon>Bacilli</taxon>
        <taxon>Bacillales</taxon>
        <taxon>Paenibacillaceae</taxon>
        <taxon>Paenibacillus</taxon>
    </lineage>
</organism>
<evidence type="ECO:0000313" key="3">
    <source>
        <dbReference type="Proteomes" id="UP000665561"/>
    </source>
</evidence>
<dbReference type="EMBL" id="JAAAMV010000023">
    <property type="protein sequence ID" value="NBD26732.1"/>
    <property type="molecule type" value="Genomic_DNA"/>
</dbReference>
<name>A0ABW9XVN2_9BACL</name>
<accession>A0ABW9XVN2</accession>
<gene>
    <name evidence="2" type="ORF">GT019_22895</name>
</gene>
<keyword evidence="3" id="KW-1185">Reference proteome</keyword>